<evidence type="ECO:0000313" key="4">
    <source>
        <dbReference type="RefSeq" id="XP_053076544.1"/>
    </source>
</evidence>
<proteinExistence type="predicted"/>
<gene>
    <name evidence="3 4" type="primary">LOC128315112</name>
</gene>
<accession>A0ABM3PXZ2</accession>
<dbReference type="RefSeq" id="XP_053076544.1">
    <property type="nucleotide sequence ID" value="XM_053220569.1"/>
</dbReference>
<name>A0ABM3PXZ2_ACIJB</name>
<feature type="region of interest" description="Disordered" evidence="1">
    <location>
        <begin position="325"/>
        <end position="353"/>
    </location>
</feature>
<evidence type="ECO:0000313" key="3">
    <source>
        <dbReference type="RefSeq" id="XP_053076543.1"/>
    </source>
</evidence>
<reference evidence="3 4" key="1">
    <citation type="submission" date="2025-05" db="UniProtKB">
        <authorList>
            <consortium name="RefSeq"/>
        </authorList>
    </citation>
    <scope>IDENTIFICATION</scope>
    <source>
        <tissue evidence="3 4">Blood</tissue>
    </source>
</reference>
<protein>
    <submittedName>
        <fullName evidence="3 4">Uncharacterized protein LOC128315112 isoform X2</fullName>
    </submittedName>
</protein>
<organism evidence="2 3">
    <name type="scientific">Acinonyx jubatus</name>
    <name type="common">Cheetah</name>
    <dbReference type="NCBI Taxonomy" id="32536"/>
    <lineage>
        <taxon>Eukaryota</taxon>
        <taxon>Metazoa</taxon>
        <taxon>Chordata</taxon>
        <taxon>Craniata</taxon>
        <taxon>Vertebrata</taxon>
        <taxon>Euteleostomi</taxon>
        <taxon>Mammalia</taxon>
        <taxon>Eutheria</taxon>
        <taxon>Laurasiatheria</taxon>
        <taxon>Carnivora</taxon>
        <taxon>Feliformia</taxon>
        <taxon>Felidae</taxon>
        <taxon>Felinae</taxon>
        <taxon>Acinonyx</taxon>
    </lineage>
</organism>
<feature type="compositionally biased region" description="Basic residues" evidence="1">
    <location>
        <begin position="326"/>
        <end position="345"/>
    </location>
</feature>
<feature type="region of interest" description="Disordered" evidence="1">
    <location>
        <begin position="71"/>
        <end position="135"/>
    </location>
</feature>
<keyword evidence="2" id="KW-1185">Reference proteome</keyword>
<evidence type="ECO:0000256" key="1">
    <source>
        <dbReference type="SAM" id="MobiDB-lite"/>
    </source>
</evidence>
<dbReference type="GeneID" id="128315112"/>
<dbReference type="RefSeq" id="XP_053076543.1">
    <property type="nucleotide sequence ID" value="XM_053220568.1"/>
</dbReference>
<evidence type="ECO:0000313" key="2">
    <source>
        <dbReference type="Proteomes" id="UP001652583"/>
    </source>
</evidence>
<feature type="region of interest" description="Disordered" evidence="1">
    <location>
        <begin position="1"/>
        <end position="58"/>
    </location>
</feature>
<dbReference type="Proteomes" id="UP001652583">
    <property type="component" value="Chromosome C2"/>
</dbReference>
<sequence>MGGGGRGAMEQEGSEGELGRRRLGPCPGALSCPPWPFPLPGDAAPGARDVSRAAAAPRSTCDRAAFVYGGPAFGRSTRQPRPWEGGGRGEGPRRGRGRRISPPDPAAAPESQARLRVAASRDSPRRGPRAPGLEEVAEQIPVSGSACGGVRAAASGEVTQYPSAGRRPASLPWISRLTAQLSSWGFPEKGLREVGTAGRTPPQPAQAACECAAAPPWLREDLTLSSPAPPPPRFPILSYGPARITSGLERDYSDRRNTAKWKWENPTSNKNRNFPQTRFPGFCGKVYLRSSYLHSGSRCSRIRRTAAGVVGGFPKRCVSRKTLFPPRRRKRRRPRQRAVRRRGSGRAKAGLQI</sequence>